<name>A0A368JXK3_9HYPH</name>
<protein>
    <submittedName>
        <fullName evidence="1">Uncharacterized protein</fullName>
    </submittedName>
</protein>
<dbReference type="Proteomes" id="UP000253420">
    <property type="component" value="Unassembled WGS sequence"/>
</dbReference>
<reference evidence="1 2" key="1">
    <citation type="submission" date="2018-07" db="EMBL/GenBank/DDBJ databases">
        <title>The draft genome of Phyllobacterium salinisoli.</title>
        <authorList>
            <person name="Liu L."/>
            <person name="Li L."/>
            <person name="Zhang X."/>
            <person name="Liang L."/>
        </authorList>
    </citation>
    <scope>NUCLEOTIDE SEQUENCE [LARGE SCALE GENOMIC DNA]</scope>
    <source>
        <strain evidence="1 2">LLAN61</strain>
    </source>
</reference>
<sequence length="70" mass="7602">MLVKMTYNSEPPAPAMIKKSSERAGSAVSRAKYLNGCILALAMNDQRGPLRRGACQAMRAVHIGRCQVLL</sequence>
<keyword evidence="2" id="KW-1185">Reference proteome</keyword>
<evidence type="ECO:0000313" key="1">
    <source>
        <dbReference type="EMBL" id="RCS21867.1"/>
    </source>
</evidence>
<accession>A0A368JXK3</accession>
<gene>
    <name evidence="1" type="ORF">DUT91_21525</name>
</gene>
<dbReference type="AlphaFoldDB" id="A0A368JXK3"/>
<dbReference type="EMBL" id="QOZG01000013">
    <property type="protein sequence ID" value="RCS21867.1"/>
    <property type="molecule type" value="Genomic_DNA"/>
</dbReference>
<organism evidence="1 2">
    <name type="scientific">Phyllobacterium salinisoli</name>
    <dbReference type="NCBI Taxonomy" id="1899321"/>
    <lineage>
        <taxon>Bacteria</taxon>
        <taxon>Pseudomonadati</taxon>
        <taxon>Pseudomonadota</taxon>
        <taxon>Alphaproteobacteria</taxon>
        <taxon>Hyphomicrobiales</taxon>
        <taxon>Phyllobacteriaceae</taxon>
        <taxon>Phyllobacterium</taxon>
    </lineage>
</organism>
<evidence type="ECO:0000313" key="2">
    <source>
        <dbReference type="Proteomes" id="UP000253420"/>
    </source>
</evidence>
<comment type="caution">
    <text evidence="1">The sequence shown here is derived from an EMBL/GenBank/DDBJ whole genome shotgun (WGS) entry which is preliminary data.</text>
</comment>
<proteinExistence type="predicted"/>